<reference evidence="1 2" key="1">
    <citation type="submission" date="2018-02" db="EMBL/GenBank/DDBJ databases">
        <title>Genome sequencing of Solimonas sp. HR-BB.</title>
        <authorList>
            <person name="Lee Y."/>
            <person name="Jeon C.O."/>
        </authorList>
    </citation>
    <scope>NUCLEOTIDE SEQUENCE [LARGE SCALE GENOMIC DNA]</scope>
    <source>
        <strain evidence="1 2">HR-BB</strain>
    </source>
</reference>
<gene>
    <name evidence="1" type="ORF">C3942_16895</name>
</gene>
<keyword evidence="2" id="KW-1185">Reference proteome</keyword>
<sequence>MEAEFGMLDYPLSLKAGVWQRQDVNGDYFLIVEATGPVKLRFDDSDIIQRRVAQGMPVRFYKKVSIMSETDQDVLIALGYTGGGLVPLDGRATLDGDVNVTFAKPTLRQSPDDVVIAAGASVQLLGVDADRLNAMVQLDEAAAGPIRVGDSAVDGTHGLVVQPDDAVECGGSPAVWAHNPNGVAVTVHLDVELAP</sequence>
<protein>
    <submittedName>
        <fullName evidence="1">Uncharacterized protein</fullName>
    </submittedName>
</protein>
<dbReference type="EMBL" id="PSNW01000010">
    <property type="protein sequence ID" value="PPE72726.1"/>
    <property type="molecule type" value="Genomic_DNA"/>
</dbReference>
<accession>A0A2S5TCP3</accession>
<organism evidence="1 2">
    <name type="scientific">Solimonas fluminis</name>
    <dbReference type="NCBI Taxonomy" id="2086571"/>
    <lineage>
        <taxon>Bacteria</taxon>
        <taxon>Pseudomonadati</taxon>
        <taxon>Pseudomonadota</taxon>
        <taxon>Gammaproteobacteria</taxon>
        <taxon>Nevskiales</taxon>
        <taxon>Nevskiaceae</taxon>
        <taxon>Solimonas</taxon>
    </lineage>
</organism>
<dbReference type="Proteomes" id="UP000238220">
    <property type="component" value="Unassembled WGS sequence"/>
</dbReference>
<proteinExistence type="predicted"/>
<dbReference type="AlphaFoldDB" id="A0A2S5TCP3"/>
<evidence type="ECO:0000313" key="2">
    <source>
        <dbReference type="Proteomes" id="UP000238220"/>
    </source>
</evidence>
<name>A0A2S5TCP3_9GAMM</name>
<evidence type="ECO:0000313" key="1">
    <source>
        <dbReference type="EMBL" id="PPE72726.1"/>
    </source>
</evidence>
<dbReference type="RefSeq" id="WP_104231536.1">
    <property type="nucleotide sequence ID" value="NZ_PSNW01000010.1"/>
</dbReference>
<comment type="caution">
    <text evidence="1">The sequence shown here is derived from an EMBL/GenBank/DDBJ whole genome shotgun (WGS) entry which is preliminary data.</text>
</comment>